<gene>
    <name evidence="1" type="ORF">METZ01_LOCUS257473</name>
</gene>
<feature type="non-terminal residue" evidence="1">
    <location>
        <position position="1"/>
    </location>
</feature>
<dbReference type="PANTHER" id="PTHR37947:SF1">
    <property type="entry name" value="BLL2462 PROTEIN"/>
    <property type="match status" value="1"/>
</dbReference>
<protein>
    <submittedName>
        <fullName evidence="1">Uncharacterized protein</fullName>
    </submittedName>
</protein>
<dbReference type="AlphaFoldDB" id="A0A382IZ14"/>
<feature type="non-terminal residue" evidence="1">
    <location>
        <position position="353"/>
    </location>
</feature>
<reference evidence="1" key="1">
    <citation type="submission" date="2018-05" db="EMBL/GenBank/DDBJ databases">
        <authorList>
            <person name="Lanie J.A."/>
            <person name="Ng W.-L."/>
            <person name="Kazmierczak K.M."/>
            <person name="Andrzejewski T.M."/>
            <person name="Davidsen T.M."/>
            <person name="Wayne K.J."/>
            <person name="Tettelin H."/>
            <person name="Glass J.I."/>
            <person name="Rusch D."/>
            <person name="Podicherti R."/>
            <person name="Tsui H.-C.T."/>
            <person name="Winkler M.E."/>
        </authorList>
    </citation>
    <scope>NUCLEOTIDE SEQUENCE</scope>
</reference>
<evidence type="ECO:0000313" key="1">
    <source>
        <dbReference type="EMBL" id="SVC04619.1"/>
    </source>
</evidence>
<dbReference type="PANTHER" id="PTHR37947">
    <property type="entry name" value="BLL2462 PROTEIN"/>
    <property type="match status" value="1"/>
</dbReference>
<proteinExistence type="predicted"/>
<sequence length="353" mass="39475">EMNDLILPNAIPIHILGVGPIETGDDLAIDRIEIPPRTISSDTVNLVFRMQSRLSKEVSTKLQILNEKGDNIFERIMSFKSGIQQDEIDVSIPAMDFSGLNTAVLYSIAGESQIENNSYSFRVNVQSSQDNILLISGALSPNTSSIKKILQSLDEVELTHYFRFDPIRWNQEPTEIMTDNPKIIVLDDFPMGNIDKSLFDEIVTISRKNRIPIVYLEGPKSNLSSGEIIRSYFPFFIPSAIDSDALTPLSDESLNSGTLGINLSSFPPQQRSVKWMSDEKNWVNYSDGSYLIAEKNNIFMIAMPDIAGNHLKTSANLESPIYNIIAKVILHAFYGNEGFLYLHVDGTSFNKGE</sequence>
<name>A0A382IZ14_9ZZZZ</name>
<organism evidence="1">
    <name type="scientific">marine metagenome</name>
    <dbReference type="NCBI Taxonomy" id="408172"/>
    <lineage>
        <taxon>unclassified sequences</taxon>
        <taxon>metagenomes</taxon>
        <taxon>ecological metagenomes</taxon>
    </lineage>
</organism>
<dbReference type="EMBL" id="UINC01070458">
    <property type="protein sequence ID" value="SVC04619.1"/>
    <property type="molecule type" value="Genomic_DNA"/>
</dbReference>
<accession>A0A382IZ14</accession>